<feature type="compositionally biased region" description="Polar residues" evidence="3">
    <location>
        <begin position="9"/>
        <end position="22"/>
    </location>
</feature>
<reference evidence="5" key="1">
    <citation type="submission" date="2020-11" db="EMBL/GenBank/DDBJ databases">
        <authorList>
            <person name="Tran Van P."/>
        </authorList>
    </citation>
    <scope>NUCLEOTIDE SEQUENCE</scope>
</reference>
<feature type="region of interest" description="Disordered" evidence="3">
    <location>
        <begin position="1"/>
        <end position="22"/>
    </location>
</feature>
<keyword evidence="1 2" id="KW-0175">Coiled coil</keyword>
<dbReference type="EMBL" id="OA882182">
    <property type="protein sequence ID" value="CAD7273587.1"/>
    <property type="molecule type" value="Genomic_DNA"/>
</dbReference>
<protein>
    <recommendedName>
        <fullName evidence="4">Cortactin-binding protein-2 N-terminal domain-containing protein</fullName>
    </recommendedName>
</protein>
<feature type="coiled-coil region" evidence="2">
    <location>
        <begin position="271"/>
        <end position="340"/>
    </location>
</feature>
<evidence type="ECO:0000256" key="3">
    <source>
        <dbReference type="SAM" id="MobiDB-lite"/>
    </source>
</evidence>
<feature type="coiled-coil region" evidence="2">
    <location>
        <begin position="119"/>
        <end position="174"/>
    </location>
</feature>
<evidence type="ECO:0000259" key="4">
    <source>
        <dbReference type="Pfam" id="PF09727"/>
    </source>
</evidence>
<accession>A0A7R9BFV7</accession>
<dbReference type="EMBL" id="CAJPEX010000145">
    <property type="protein sequence ID" value="CAG0913739.1"/>
    <property type="molecule type" value="Genomic_DNA"/>
</dbReference>
<evidence type="ECO:0000256" key="2">
    <source>
        <dbReference type="SAM" id="Coils"/>
    </source>
</evidence>
<dbReference type="Pfam" id="PF09727">
    <property type="entry name" value="CortBP2"/>
    <property type="match status" value="1"/>
</dbReference>
<evidence type="ECO:0000313" key="6">
    <source>
        <dbReference type="Proteomes" id="UP000678499"/>
    </source>
</evidence>
<evidence type="ECO:0000256" key="1">
    <source>
        <dbReference type="ARBA" id="ARBA00023054"/>
    </source>
</evidence>
<dbReference type="Proteomes" id="UP000678499">
    <property type="component" value="Unassembled WGS sequence"/>
</dbReference>
<name>A0A7R9BFV7_9CRUS</name>
<evidence type="ECO:0000313" key="5">
    <source>
        <dbReference type="EMBL" id="CAD7273587.1"/>
    </source>
</evidence>
<sequence>MASKLMSAADQQQSSGRGTDSTLSAAAMKVRTAVYKYLLKTNNKSELSKQDLLQLLSCFEGELQARDIVIATLKMEKVKQVVKLQQQGRLSRGLGAVCDPFAALQRDSPYAVLKSCDHLSSVEEESSVYDNQLEKLEQLILQQRKAMARLTAHLKQAEKINAKVIAELEDERRKHEHDTAQGDDVTYALEKERTKLAAELDVELLSKKKLEKEFKKVKETLEEERSRQQQIVLLLVAERNKIIMKWIEERRRSEDLAQILAEEKGRVDSMAEGLEEESKKALLMEAELERMAAQCSMEQRQFRAQLEIKEKRCKDLEVELEKSRTEAENLHKQLAEAHQVAMFQAGVQSNQGRLHTSPRPVATPPVPSKPAVVPPGPQIPQRSLSIAECGGSSLGSHTSSLV</sequence>
<feature type="compositionally biased region" description="Pro residues" evidence="3">
    <location>
        <begin position="361"/>
        <end position="378"/>
    </location>
</feature>
<feature type="region of interest" description="Disordered" evidence="3">
    <location>
        <begin position="349"/>
        <end position="383"/>
    </location>
</feature>
<dbReference type="AlphaFoldDB" id="A0A7R9BFV7"/>
<proteinExistence type="predicted"/>
<dbReference type="PANTHER" id="PTHR23166:SF5">
    <property type="entry name" value="CTTNBP2 N-TERMINAL-LIKE PROTEIN"/>
    <property type="match status" value="1"/>
</dbReference>
<feature type="domain" description="Cortactin-binding protein-2 N-terminal" evidence="4">
    <location>
        <begin position="46"/>
        <end position="241"/>
    </location>
</feature>
<keyword evidence="6" id="KW-1185">Reference proteome</keyword>
<dbReference type="InterPro" id="IPR050719">
    <property type="entry name" value="Cortactin-Actin_Reg"/>
</dbReference>
<dbReference type="PANTHER" id="PTHR23166">
    <property type="entry name" value="FILAMIN/GPBP-INTERACTING PROTEIN"/>
    <property type="match status" value="1"/>
</dbReference>
<gene>
    <name evidence="5" type="ORF">NMOB1V02_LOCUS1467</name>
</gene>
<dbReference type="OrthoDB" id="6021133at2759"/>
<organism evidence="5">
    <name type="scientific">Notodromas monacha</name>
    <dbReference type="NCBI Taxonomy" id="399045"/>
    <lineage>
        <taxon>Eukaryota</taxon>
        <taxon>Metazoa</taxon>
        <taxon>Ecdysozoa</taxon>
        <taxon>Arthropoda</taxon>
        <taxon>Crustacea</taxon>
        <taxon>Oligostraca</taxon>
        <taxon>Ostracoda</taxon>
        <taxon>Podocopa</taxon>
        <taxon>Podocopida</taxon>
        <taxon>Cypridocopina</taxon>
        <taxon>Cypridoidea</taxon>
        <taxon>Cyprididae</taxon>
        <taxon>Notodromas</taxon>
    </lineage>
</organism>
<dbReference type="InterPro" id="IPR019131">
    <property type="entry name" value="Cortactin-binding_p2_N"/>
</dbReference>